<evidence type="ECO:0000313" key="1">
    <source>
        <dbReference type="EMBL" id="QFS45687.1"/>
    </source>
</evidence>
<dbReference type="AlphaFoldDB" id="A0A5P8VZ67"/>
<keyword evidence="2" id="KW-1185">Reference proteome</keyword>
<accession>A0A5P8VZ67</accession>
<dbReference type="Proteomes" id="UP000326678">
    <property type="component" value="Chromosome Gxm1"/>
</dbReference>
<dbReference type="KEGG" id="nsh:GXM_03164"/>
<name>A0A5P8VZ67_9NOSO</name>
<organism evidence="1 2">
    <name type="scientific">Nostoc sphaeroides CCNUC1</name>
    <dbReference type="NCBI Taxonomy" id="2653204"/>
    <lineage>
        <taxon>Bacteria</taxon>
        <taxon>Bacillati</taxon>
        <taxon>Cyanobacteriota</taxon>
        <taxon>Cyanophyceae</taxon>
        <taxon>Nostocales</taxon>
        <taxon>Nostocaceae</taxon>
        <taxon>Nostoc</taxon>
    </lineage>
</organism>
<evidence type="ECO:0000313" key="2">
    <source>
        <dbReference type="Proteomes" id="UP000326678"/>
    </source>
</evidence>
<proteinExistence type="predicted"/>
<gene>
    <name evidence="1" type="ORF">GXM_03164</name>
</gene>
<protein>
    <submittedName>
        <fullName evidence="1">Uncharacterized protein</fullName>
    </submittedName>
</protein>
<dbReference type="EMBL" id="CP045226">
    <property type="protein sequence ID" value="QFS45687.1"/>
    <property type="molecule type" value="Genomic_DNA"/>
</dbReference>
<sequence length="37" mass="4239">MTRKISFLLSALRQLLQVGEPAQRTGFSVPLRFESNF</sequence>
<reference evidence="1 2" key="1">
    <citation type="submission" date="2019-10" db="EMBL/GenBank/DDBJ databases">
        <title>Genomic and transcriptomic insights into the perfect genentic adaptation of a filamentous nitrogen-fixing cyanobacterium to rice fields.</title>
        <authorList>
            <person name="Chen Z."/>
        </authorList>
    </citation>
    <scope>NUCLEOTIDE SEQUENCE [LARGE SCALE GENOMIC DNA]</scope>
    <source>
        <strain evidence="1">CCNUC1</strain>
    </source>
</reference>